<feature type="repeat" description="TPR" evidence="3">
    <location>
        <begin position="150"/>
        <end position="183"/>
    </location>
</feature>
<dbReference type="SMART" id="SM00028">
    <property type="entry name" value="TPR"/>
    <property type="match status" value="6"/>
</dbReference>
<feature type="compositionally biased region" description="Polar residues" evidence="4">
    <location>
        <begin position="364"/>
        <end position="374"/>
    </location>
</feature>
<comment type="caution">
    <text evidence="5">The sequence shown here is derived from an EMBL/GenBank/DDBJ whole genome shotgun (WGS) entry which is preliminary data.</text>
</comment>
<evidence type="ECO:0000256" key="3">
    <source>
        <dbReference type="PROSITE-ProRule" id="PRU00339"/>
    </source>
</evidence>
<feature type="region of interest" description="Disordered" evidence="4">
    <location>
        <begin position="360"/>
        <end position="397"/>
    </location>
</feature>
<dbReference type="InterPro" id="IPR050498">
    <property type="entry name" value="Ycf3"/>
</dbReference>
<name>A0A2S8F7L2_9BACT</name>
<evidence type="ECO:0008006" key="7">
    <source>
        <dbReference type="Google" id="ProtNLM"/>
    </source>
</evidence>
<proteinExistence type="predicted"/>
<protein>
    <recommendedName>
        <fullName evidence="7">Tetratricopeptide repeat protein</fullName>
    </recommendedName>
</protein>
<dbReference type="SUPFAM" id="SSF48452">
    <property type="entry name" value="TPR-like"/>
    <property type="match status" value="1"/>
</dbReference>
<dbReference type="InterPro" id="IPR019734">
    <property type="entry name" value="TPR_rpt"/>
</dbReference>
<dbReference type="PANTHER" id="PTHR44858:SF1">
    <property type="entry name" value="UDP-N-ACETYLGLUCOSAMINE--PEPTIDE N-ACETYLGLUCOSAMINYLTRANSFERASE SPINDLY-RELATED"/>
    <property type="match status" value="1"/>
</dbReference>
<dbReference type="Pfam" id="PF13432">
    <property type="entry name" value="TPR_16"/>
    <property type="match status" value="1"/>
</dbReference>
<evidence type="ECO:0000313" key="6">
    <source>
        <dbReference type="Proteomes" id="UP000239388"/>
    </source>
</evidence>
<sequence length="397" mass="45667">MRHSELLSLAWRSIFLSHRCPWSIASSRSFVSCEGPFWWYDRDFFPCLPACDLPSWKHLGWLGKRRERQNIFRVTKKGNSMPRIMILLTALLPTVLLVTCAAQAEAQVETPEPTTAREYYLRGMKREKAAQFQEAIADYKKAGELAPDDFDVHFTLSSLYANVKDYPAAIDALAKSLKARPKDYSALFNAGLYHEYLHNFDQAIAFYTQASSEDANFAHTGDSIEEARAHAFHYRGRIYQWHKKDNAKAVADFTEALRLDPDIRMVRYRRAVAYHDLREYKKAHADFAAARQLDPDYSNLLNAWAWQLATCPDSQYRDGPLALQLAKKTNDLNMLAAAYAELGEFGNAVAFQKQALQRLEDASPSDNQPLTKWQQEQKEQMQARLATYESKRPYRDE</sequence>
<dbReference type="PROSITE" id="PS50005">
    <property type="entry name" value="TPR"/>
    <property type="match status" value="2"/>
</dbReference>
<keyword evidence="1" id="KW-0677">Repeat</keyword>
<evidence type="ECO:0000256" key="2">
    <source>
        <dbReference type="ARBA" id="ARBA00022803"/>
    </source>
</evidence>
<gene>
    <name evidence="5" type="ORF">C5Y98_24905</name>
</gene>
<dbReference type="Pfam" id="PF14559">
    <property type="entry name" value="TPR_19"/>
    <property type="match status" value="1"/>
</dbReference>
<dbReference type="Proteomes" id="UP000239388">
    <property type="component" value="Unassembled WGS sequence"/>
</dbReference>
<evidence type="ECO:0000313" key="5">
    <source>
        <dbReference type="EMBL" id="PQO28147.1"/>
    </source>
</evidence>
<accession>A0A2S8F7L2</accession>
<dbReference type="InterPro" id="IPR011990">
    <property type="entry name" value="TPR-like_helical_dom_sf"/>
</dbReference>
<dbReference type="EMBL" id="PUIB01000025">
    <property type="protein sequence ID" value="PQO28147.1"/>
    <property type="molecule type" value="Genomic_DNA"/>
</dbReference>
<organism evidence="5 6">
    <name type="scientific">Blastopirellula marina</name>
    <dbReference type="NCBI Taxonomy" id="124"/>
    <lineage>
        <taxon>Bacteria</taxon>
        <taxon>Pseudomonadati</taxon>
        <taxon>Planctomycetota</taxon>
        <taxon>Planctomycetia</taxon>
        <taxon>Pirellulales</taxon>
        <taxon>Pirellulaceae</taxon>
        <taxon>Blastopirellula</taxon>
    </lineage>
</organism>
<evidence type="ECO:0000256" key="4">
    <source>
        <dbReference type="SAM" id="MobiDB-lite"/>
    </source>
</evidence>
<reference evidence="5 6" key="1">
    <citation type="submission" date="2018-02" db="EMBL/GenBank/DDBJ databases">
        <title>Comparative genomes isolates from brazilian mangrove.</title>
        <authorList>
            <person name="Araujo J.E."/>
            <person name="Taketani R.G."/>
            <person name="Silva M.C.P."/>
            <person name="Loureco M.V."/>
            <person name="Andreote F.D."/>
        </authorList>
    </citation>
    <scope>NUCLEOTIDE SEQUENCE [LARGE SCALE GENOMIC DNA]</scope>
    <source>
        <strain evidence="5 6">NAP PRIS-MGV</strain>
    </source>
</reference>
<dbReference type="Gene3D" id="1.25.40.10">
    <property type="entry name" value="Tetratricopeptide repeat domain"/>
    <property type="match status" value="2"/>
</dbReference>
<evidence type="ECO:0000256" key="1">
    <source>
        <dbReference type="ARBA" id="ARBA00022737"/>
    </source>
</evidence>
<keyword evidence="2 3" id="KW-0802">TPR repeat</keyword>
<dbReference type="AlphaFoldDB" id="A0A2S8F7L2"/>
<dbReference type="Pfam" id="PF13181">
    <property type="entry name" value="TPR_8"/>
    <property type="match status" value="1"/>
</dbReference>
<feature type="repeat" description="TPR" evidence="3">
    <location>
        <begin position="116"/>
        <end position="149"/>
    </location>
</feature>
<dbReference type="PANTHER" id="PTHR44858">
    <property type="entry name" value="TETRATRICOPEPTIDE REPEAT PROTEIN 6"/>
    <property type="match status" value="1"/>
</dbReference>